<dbReference type="Pfam" id="PF09848">
    <property type="entry name" value="SLFN-g3_helicase"/>
    <property type="match status" value="1"/>
</dbReference>
<keyword evidence="2" id="KW-0547">Nucleotide-binding</keyword>
<keyword evidence="2" id="KW-0067">ATP-binding</keyword>
<sequence>MLKRLQLIGRHLVKSINILSLVQAKASLDDNVFDDLVTFHKIGINDAEIEDLKQLVETVWGELENPIHLNNFFVGYTIPQIGKEFDLLRFSDDLVVNIELKRESTEEKIKKQLLRNKYYLSYLQREIYSVTFVSTTGEFFTLNDDDELEASSVEELAEVLGGQESLEIRNLDQEFDPSDYLVSPFNSTDKFLNENYFLTSQQENIKNQILKELDKNKTSFISLIGSAGTGKTLLAYDIVKDYVDGNSALIVHCGQLNDGHRALIDAGWDIISIRHLDSRKLSDYDAIFVDEAQRVYKKQFEKIVDEVKAEKINCVFSYDQLQTLSNSEARANIHGKISKIKGLVSHKLSEKIRTNKEISNFIKCLFDKKRYIDFTYSGDIDFEYYGEIDDAREYISSLREGDWVVVRFTPSQYNREHHKKYSDCNCQTSHEIIGQEFDNVVIVLDKFFHYNDSDNLDYSAYAYYNPVKMLFQNITRTRKKLKLIVIDNDEILGRCMKILG</sequence>
<dbReference type="AlphaFoldDB" id="A0AAU8BM04"/>
<organism evidence="2">
    <name type="scientific">Vibrio chaetopteri</name>
    <dbReference type="NCBI Taxonomy" id="3016528"/>
    <lineage>
        <taxon>Bacteria</taxon>
        <taxon>Pseudomonadati</taxon>
        <taxon>Pseudomonadota</taxon>
        <taxon>Gammaproteobacteria</taxon>
        <taxon>Vibrionales</taxon>
        <taxon>Vibrionaceae</taxon>
        <taxon>Vibrio</taxon>
    </lineage>
</organism>
<name>A0AAU8BM04_9VIBR</name>
<keyword evidence="2" id="KW-0378">Hydrolase</keyword>
<protein>
    <submittedName>
        <fullName evidence="2">DNA/RNA helicase domain-containing protein</fullName>
    </submittedName>
</protein>
<evidence type="ECO:0000313" key="2">
    <source>
        <dbReference type="EMBL" id="XCD17009.1"/>
    </source>
</evidence>
<gene>
    <name evidence="2" type="ORF">PG915_05630</name>
</gene>
<proteinExistence type="predicted"/>
<dbReference type="EMBL" id="CP115920">
    <property type="protein sequence ID" value="XCD17009.1"/>
    <property type="molecule type" value="Genomic_DNA"/>
</dbReference>
<evidence type="ECO:0000259" key="1">
    <source>
        <dbReference type="Pfam" id="PF09848"/>
    </source>
</evidence>
<reference evidence="2" key="1">
    <citation type="submission" date="2023-01" db="EMBL/GenBank/DDBJ databases">
        <title>Vibrio sp. CB1-14 genome sequencing.</title>
        <authorList>
            <person name="Otstavnykh N."/>
            <person name="Isaeva M."/>
            <person name="Meleshko D."/>
        </authorList>
    </citation>
    <scope>NUCLEOTIDE SEQUENCE</scope>
    <source>
        <strain evidence="2">CB1-14</strain>
    </source>
</reference>
<feature type="domain" description="Schlafen group 3-like DNA/RNA helicase" evidence="1">
    <location>
        <begin position="225"/>
        <end position="401"/>
    </location>
</feature>
<dbReference type="SUPFAM" id="SSF52540">
    <property type="entry name" value="P-loop containing nucleoside triphosphate hydrolases"/>
    <property type="match status" value="1"/>
</dbReference>
<dbReference type="GO" id="GO:0004386">
    <property type="term" value="F:helicase activity"/>
    <property type="evidence" value="ECO:0007669"/>
    <property type="project" value="UniProtKB-KW"/>
</dbReference>
<dbReference type="KEGG" id="vck:PG915_05630"/>
<dbReference type="Gene3D" id="3.40.50.300">
    <property type="entry name" value="P-loop containing nucleotide triphosphate hydrolases"/>
    <property type="match status" value="1"/>
</dbReference>
<dbReference type="InterPro" id="IPR027417">
    <property type="entry name" value="P-loop_NTPase"/>
</dbReference>
<dbReference type="RefSeq" id="WP_353498229.1">
    <property type="nucleotide sequence ID" value="NZ_CP115920.1"/>
</dbReference>
<dbReference type="InterPro" id="IPR018647">
    <property type="entry name" value="SLFN_3-like_DNA/RNA_helicase"/>
</dbReference>
<accession>A0AAU8BM04</accession>
<keyword evidence="2" id="KW-0347">Helicase</keyword>